<dbReference type="AlphaFoldDB" id="A0A0F7G0M4"/>
<dbReference type="InterPro" id="IPR052785">
    <property type="entry name" value="Enterotoxin_cmpnt"/>
</dbReference>
<keyword evidence="2" id="KW-0472">Membrane</keyword>
<keyword evidence="2" id="KW-1133">Transmembrane helix</keyword>
<dbReference type="PANTHER" id="PTHR38443:SF2">
    <property type="entry name" value="NON-HEMOLYTIC ENTEROTOXIN LYTIC COMPONENT L1"/>
    <property type="match status" value="1"/>
</dbReference>
<dbReference type="GO" id="GO:0016020">
    <property type="term" value="C:membrane"/>
    <property type="evidence" value="ECO:0007669"/>
    <property type="project" value="InterPro"/>
</dbReference>
<evidence type="ECO:0000313" key="3">
    <source>
        <dbReference type="EMBL" id="AKG46802.1"/>
    </source>
</evidence>
<dbReference type="SUPFAM" id="SSF58100">
    <property type="entry name" value="Bacterial hemolysins"/>
    <property type="match status" value="1"/>
</dbReference>
<name>A0A0F7G0M4_9ACTN</name>
<reference evidence="3" key="1">
    <citation type="submission" date="2019-08" db="EMBL/GenBank/DDBJ databases">
        <title>Complete genome sequence of a mangrove-derived Streptomyces xiamenensis.</title>
        <authorList>
            <person name="Xu J."/>
        </authorList>
    </citation>
    <scope>NUCLEOTIDE SEQUENCE</scope>
    <source>
        <strain evidence="3">318</strain>
    </source>
</reference>
<dbReference type="HOGENOM" id="CLU_711564_0_0_11"/>
<proteinExistence type="predicted"/>
<gene>
    <name evidence="3" type="ORF">SXIM_54180</name>
</gene>
<protein>
    <submittedName>
        <fullName evidence="3">Enterotoxin (HBL)</fullName>
    </submittedName>
</protein>
<dbReference type="Pfam" id="PF05791">
    <property type="entry name" value="Bacillus_HBL"/>
    <property type="match status" value="1"/>
</dbReference>
<dbReference type="STRING" id="408015.SXIM_54180"/>
<sequence>MSLRAVVAAEEVKQDLADYFNASVEVNTYAYNVINTSMPNLKRPPAHYADFVAKFALARSHCLSWGQGTMGQIIDFPGEIVDVDNLFEDEADDLSQALDALIKNPANEHAKDQLRESLKRMRSTVQRKAGTADKLVATITRFRDDVKRDAADLATIADASLQDATSDADTIREVNSEIEQLNNDIQTWRTIVTVAEIGMAVSIFIGLIGITVCTIPGGVVPGGIIIGLAILGEAASIALTVIGTRHIQADNDAIQADRKEVEDLNQDIILLNAISRQMKWLNEANEKAQPAFGKVAEIWQRLDDELKQLDADLAAVDADASSEQYQQAKNDLAHASAEWQEIVDFSGKLHAIDYKWQDQSGAWHSISDNQPGADSGKKELLPAAASAS</sequence>
<organism evidence="3 4">
    <name type="scientific">Streptomyces xiamenensis</name>
    <dbReference type="NCBI Taxonomy" id="408015"/>
    <lineage>
        <taxon>Bacteria</taxon>
        <taxon>Bacillati</taxon>
        <taxon>Actinomycetota</taxon>
        <taxon>Actinomycetes</taxon>
        <taxon>Kitasatosporales</taxon>
        <taxon>Streptomycetaceae</taxon>
        <taxon>Streptomyces</taxon>
    </lineage>
</organism>
<dbReference type="PATRIC" id="fig|408015.6.peg.5483"/>
<keyword evidence="4" id="KW-1185">Reference proteome</keyword>
<feature type="region of interest" description="Disordered" evidence="1">
    <location>
        <begin position="363"/>
        <end position="388"/>
    </location>
</feature>
<dbReference type="InterPro" id="IPR008414">
    <property type="entry name" value="HBL"/>
</dbReference>
<evidence type="ECO:0000256" key="2">
    <source>
        <dbReference type="SAM" id="Phobius"/>
    </source>
</evidence>
<evidence type="ECO:0000256" key="1">
    <source>
        <dbReference type="SAM" id="MobiDB-lite"/>
    </source>
</evidence>
<feature type="transmembrane region" description="Helical" evidence="2">
    <location>
        <begin position="223"/>
        <end position="242"/>
    </location>
</feature>
<feature type="transmembrane region" description="Helical" evidence="2">
    <location>
        <begin position="197"/>
        <end position="217"/>
    </location>
</feature>
<dbReference type="PANTHER" id="PTHR38443">
    <property type="match status" value="1"/>
</dbReference>
<dbReference type="RefSeq" id="WP_030737985.1">
    <property type="nucleotide sequence ID" value="NZ_CP009922.3"/>
</dbReference>
<accession>A0A0F7G0M4</accession>
<evidence type="ECO:0000313" key="4">
    <source>
        <dbReference type="Proteomes" id="UP000034034"/>
    </source>
</evidence>
<keyword evidence="2" id="KW-0812">Transmembrane</keyword>
<feature type="compositionally biased region" description="Polar residues" evidence="1">
    <location>
        <begin position="363"/>
        <end position="372"/>
    </location>
</feature>
<dbReference type="EMBL" id="CP009922">
    <property type="protein sequence ID" value="AKG46802.1"/>
    <property type="molecule type" value="Genomic_DNA"/>
</dbReference>
<dbReference type="Proteomes" id="UP000034034">
    <property type="component" value="Chromosome"/>
</dbReference>
<dbReference type="KEGG" id="sxi:SXIM_54180"/>
<dbReference type="Gene3D" id="1.20.1170.10">
    <property type="match status" value="1"/>
</dbReference>